<dbReference type="InterPro" id="IPR012334">
    <property type="entry name" value="Pectin_lyas_fold"/>
</dbReference>
<reference evidence="3" key="1">
    <citation type="submission" date="2016-10" db="EMBL/GenBank/DDBJ databases">
        <authorList>
            <person name="Varghese N."/>
            <person name="Submissions S."/>
        </authorList>
    </citation>
    <scope>NUCLEOTIDE SEQUENCE [LARGE SCALE GENOMIC DNA]</scope>
    <source>
        <strain evidence="3">SUR2</strain>
    </source>
</reference>
<keyword evidence="3" id="KW-1185">Reference proteome</keyword>
<dbReference type="AlphaFoldDB" id="A0A1K2IWC4"/>
<name>A0A1K2IWC4_9FLAO</name>
<evidence type="ECO:0000259" key="1">
    <source>
        <dbReference type="Pfam" id="PF12708"/>
    </source>
</evidence>
<dbReference type="InterPro" id="IPR024535">
    <property type="entry name" value="RHGA/B-epi-like_pectate_lyase"/>
</dbReference>
<keyword evidence="2" id="KW-0456">Lyase</keyword>
<dbReference type="Gene3D" id="2.160.20.10">
    <property type="entry name" value="Single-stranded right-handed beta-helix, Pectin lyase-like"/>
    <property type="match status" value="1"/>
</dbReference>
<dbReference type="EMBL" id="FPKW01000023">
    <property type="protein sequence ID" value="SFZ96671.1"/>
    <property type="molecule type" value="Genomic_DNA"/>
</dbReference>
<dbReference type="Proteomes" id="UP000182034">
    <property type="component" value="Unassembled WGS sequence"/>
</dbReference>
<protein>
    <submittedName>
        <fullName evidence="2">Pectate lyase superfamily protein</fullName>
    </submittedName>
</protein>
<accession>A0A1K2IWC4</accession>
<evidence type="ECO:0000313" key="3">
    <source>
        <dbReference type="Proteomes" id="UP000182034"/>
    </source>
</evidence>
<gene>
    <name evidence="2" type="ORF">SAMN05216324_12352</name>
</gene>
<dbReference type="Pfam" id="PF12708">
    <property type="entry name" value="Pect-lyase_RHGA_epim"/>
    <property type="match status" value="1"/>
</dbReference>
<evidence type="ECO:0000313" key="2">
    <source>
        <dbReference type="EMBL" id="SFZ96671.1"/>
    </source>
</evidence>
<proteinExistence type="predicted"/>
<dbReference type="STRING" id="1612149.SAMN05216324_12352"/>
<dbReference type="OrthoDB" id="606446at2"/>
<dbReference type="GO" id="GO:0016829">
    <property type="term" value="F:lyase activity"/>
    <property type="evidence" value="ECO:0007669"/>
    <property type="project" value="UniProtKB-KW"/>
</dbReference>
<sequence length="565" mass="63270">MIYADDFFKPTNTLPLDPLVQLIDNETGENAFYVKCGTSTNLVDDGVIYRKSVNTFYKRQIDNGVNVKWFGAKGDGIIDDTYALKEAMQKVYNLSVPISPTLGWRNPMKLVIPAGKYKITANLLDTSMDSARFIFEGDGWQNTEIIYEPLNSNEFMFNNDKIIGFTTFEGIQFTSKNKGKFMNLVGGAPGNAQAIIFEKCFFEGFNQIISCNGLDMTSEVTFTDCKIKGGDTSAVYFNLANDQGVNWRFYGTDIEGFTGVLFDFIEGQTIYYYQGSIMPGEGGTVIRINSAANPDTFGGGTQPHISFWGPRFELLNGAKLIQVFNKSVNFVFKFDSCGMGGSTIKNGLPVIETKGKGTIIFDTCSNWYNYKISHDIDNGEDYLSPLRIIFRNIAPTLDQINQSVCNVVGNISSYPIYIFENCNTNSWYRPWKKAAQNSPYGWNISKHISGVNANSDGVYLPSVSLQTTVKINLNIPDQYITAKKIIFKKAADIGEYYDQVHHIKIYDKTETILLAEGDFDTNKGLILNDPRPPMLHTADNYVIYLTPTIFYGDTLLIGINLISEY</sequence>
<dbReference type="SUPFAM" id="SSF51126">
    <property type="entry name" value="Pectin lyase-like"/>
    <property type="match status" value="1"/>
</dbReference>
<dbReference type="RefSeq" id="WP_072412557.1">
    <property type="nucleotide sequence ID" value="NZ_FPKW01000023.1"/>
</dbReference>
<organism evidence="2 3">
    <name type="scientific">Chryseobacterium limigenitum</name>
    <dbReference type="NCBI Taxonomy" id="1612149"/>
    <lineage>
        <taxon>Bacteria</taxon>
        <taxon>Pseudomonadati</taxon>
        <taxon>Bacteroidota</taxon>
        <taxon>Flavobacteriia</taxon>
        <taxon>Flavobacteriales</taxon>
        <taxon>Weeksellaceae</taxon>
        <taxon>Chryseobacterium group</taxon>
        <taxon>Chryseobacterium</taxon>
    </lineage>
</organism>
<dbReference type="InterPro" id="IPR011050">
    <property type="entry name" value="Pectin_lyase_fold/virulence"/>
</dbReference>
<feature type="domain" description="Rhamnogalacturonase A/B/Epimerase-like pectate lyase" evidence="1">
    <location>
        <begin position="65"/>
        <end position="166"/>
    </location>
</feature>